<keyword evidence="2" id="KW-1133">Transmembrane helix</keyword>
<dbReference type="InterPro" id="IPR013103">
    <property type="entry name" value="RVT_2"/>
</dbReference>
<proteinExistence type="predicted"/>
<evidence type="ECO:0000313" key="4">
    <source>
        <dbReference type="EMBL" id="KAL0306914.1"/>
    </source>
</evidence>
<keyword evidence="2" id="KW-0472">Membrane</keyword>
<feature type="domain" description="Reverse transcriptase Ty1/copia-type" evidence="3">
    <location>
        <begin position="101"/>
        <end position="317"/>
    </location>
</feature>
<evidence type="ECO:0000256" key="1">
    <source>
        <dbReference type="SAM" id="MobiDB-lite"/>
    </source>
</evidence>
<feature type="region of interest" description="Disordered" evidence="1">
    <location>
        <begin position="26"/>
        <end position="49"/>
    </location>
</feature>
<gene>
    <name evidence="4" type="ORF">Sradi_6108700</name>
</gene>
<feature type="compositionally biased region" description="Polar residues" evidence="1">
    <location>
        <begin position="30"/>
        <end position="39"/>
    </location>
</feature>
<comment type="caution">
    <text evidence="4">The sequence shown here is derived from an EMBL/GenBank/DDBJ whole genome shotgun (WGS) entry which is preliminary data.</text>
</comment>
<evidence type="ECO:0000256" key="2">
    <source>
        <dbReference type="SAM" id="Phobius"/>
    </source>
</evidence>
<keyword evidence="2" id="KW-0812">Transmembrane</keyword>
<accession>A0AAW2KJC6</accession>
<name>A0AAW2KJC6_SESRA</name>
<dbReference type="AlphaFoldDB" id="A0AAW2KJC6"/>
<reference evidence="4" key="2">
    <citation type="journal article" date="2024" name="Plant">
        <title>Genomic evolution and insights into agronomic trait innovations of Sesamum species.</title>
        <authorList>
            <person name="Miao H."/>
            <person name="Wang L."/>
            <person name="Qu L."/>
            <person name="Liu H."/>
            <person name="Sun Y."/>
            <person name="Le M."/>
            <person name="Wang Q."/>
            <person name="Wei S."/>
            <person name="Zheng Y."/>
            <person name="Lin W."/>
            <person name="Duan Y."/>
            <person name="Cao H."/>
            <person name="Xiong S."/>
            <person name="Wang X."/>
            <person name="Wei L."/>
            <person name="Li C."/>
            <person name="Ma Q."/>
            <person name="Ju M."/>
            <person name="Zhao R."/>
            <person name="Li G."/>
            <person name="Mu C."/>
            <person name="Tian Q."/>
            <person name="Mei H."/>
            <person name="Zhang T."/>
            <person name="Gao T."/>
            <person name="Zhang H."/>
        </authorList>
    </citation>
    <scope>NUCLEOTIDE SEQUENCE</scope>
    <source>
        <strain evidence="4">G02</strain>
    </source>
</reference>
<evidence type="ECO:0000259" key="3">
    <source>
        <dbReference type="Pfam" id="PF07727"/>
    </source>
</evidence>
<sequence>MKTGNAFKCFTCDSLASTSIPEYGEKMSNVGINPNSSSPTHEDSDGPRWSKKAGVVKDFGSDFVTYYVKNDPATFKDSMASSEVKQWKEAVKNEMDSIISNEKWVLVNLPLGCTTIGCKWISKKKLKLDGTVDKFKARLVVKGFNQNEGIDYFDTYFSVAQLTKIRVLIALTLVYNLLIHQMDVKTTFLYCELEEEIYMDQLEGFVTHGDEHKVCKLVSVSMDLNKHPNSGGKFDKTILAFGFTVNENNKCIYCKVKRDKMIVLCLYVANILLIGSCLDIIIETKSFLKNKFEIKDMNEAGVILGIKLICSTDGIAIS</sequence>
<protein>
    <submittedName>
        <fullName evidence="4">Retrovirus-related Pol polyprotein from transposon TNT 1-94</fullName>
    </submittedName>
</protein>
<feature type="transmembrane region" description="Helical" evidence="2">
    <location>
        <begin position="261"/>
        <end position="282"/>
    </location>
</feature>
<dbReference type="Pfam" id="PF07727">
    <property type="entry name" value="RVT_2"/>
    <property type="match status" value="1"/>
</dbReference>
<organism evidence="4">
    <name type="scientific">Sesamum radiatum</name>
    <name type="common">Black benniseed</name>
    <dbReference type="NCBI Taxonomy" id="300843"/>
    <lineage>
        <taxon>Eukaryota</taxon>
        <taxon>Viridiplantae</taxon>
        <taxon>Streptophyta</taxon>
        <taxon>Embryophyta</taxon>
        <taxon>Tracheophyta</taxon>
        <taxon>Spermatophyta</taxon>
        <taxon>Magnoliopsida</taxon>
        <taxon>eudicotyledons</taxon>
        <taxon>Gunneridae</taxon>
        <taxon>Pentapetalae</taxon>
        <taxon>asterids</taxon>
        <taxon>lamiids</taxon>
        <taxon>Lamiales</taxon>
        <taxon>Pedaliaceae</taxon>
        <taxon>Sesamum</taxon>
    </lineage>
</organism>
<reference evidence="4" key="1">
    <citation type="submission" date="2020-06" db="EMBL/GenBank/DDBJ databases">
        <authorList>
            <person name="Li T."/>
            <person name="Hu X."/>
            <person name="Zhang T."/>
            <person name="Song X."/>
            <person name="Zhang H."/>
            <person name="Dai N."/>
            <person name="Sheng W."/>
            <person name="Hou X."/>
            <person name="Wei L."/>
        </authorList>
    </citation>
    <scope>NUCLEOTIDE SEQUENCE</scope>
    <source>
        <strain evidence="4">G02</strain>
        <tissue evidence="4">Leaf</tissue>
    </source>
</reference>
<dbReference type="EMBL" id="JACGWJ010000028">
    <property type="protein sequence ID" value="KAL0306914.1"/>
    <property type="molecule type" value="Genomic_DNA"/>
</dbReference>